<dbReference type="KEGG" id="cbar:PATL70BA_1483"/>
<dbReference type="PROSITE" id="PS51832">
    <property type="entry name" value="HD_GYP"/>
    <property type="match status" value="1"/>
</dbReference>
<dbReference type="InterPro" id="IPR003607">
    <property type="entry name" value="HD/PDEase_dom"/>
</dbReference>
<dbReference type="EMBL" id="LR130778">
    <property type="protein sequence ID" value="VDN47368.1"/>
    <property type="molecule type" value="Genomic_DNA"/>
</dbReference>
<protein>
    <recommendedName>
        <fullName evidence="1">HD-GYP domain-containing protein</fullName>
    </recommendedName>
</protein>
<accession>A0A3P7PEN4</accession>
<dbReference type="Pfam" id="PF13487">
    <property type="entry name" value="HD_5"/>
    <property type="match status" value="1"/>
</dbReference>
<dbReference type="Proteomes" id="UP000279029">
    <property type="component" value="Chromosome"/>
</dbReference>
<dbReference type="PANTHER" id="PTHR43155:SF2">
    <property type="entry name" value="CYCLIC DI-GMP PHOSPHODIESTERASE PA4108"/>
    <property type="match status" value="1"/>
</dbReference>
<keyword evidence="3" id="KW-1185">Reference proteome</keyword>
<dbReference type="InterPro" id="IPR037522">
    <property type="entry name" value="HD_GYP_dom"/>
</dbReference>
<gene>
    <name evidence="2" type="ORF">PATL70BA_1483</name>
</gene>
<evidence type="ECO:0000259" key="1">
    <source>
        <dbReference type="PROSITE" id="PS51832"/>
    </source>
</evidence>
<reference evidence="2 3" key="1">
    <citation type="submission" date="2018-09" db="EMBL/GenBank/DDBJ databases">
        <authorList>
            <person name="Postec A."/>
        </authorList>
    </citation>
    <scope>NUCLEOTIDE SEQUENCE [LARGE SCALE GENOMIC DNA]</scope>
    <source>
        <strain evidence="2">70B-A</strain>
    </source>
</reference>
<dbReference type="CDD" id="cd00077">
    <property type="entry name" value="HDc"/>
    <property type="match status" value="1"/>
</dbReference>
<feature type="domain" description="HD-GYP" evidence="1">
    <location>
        <begin position="141"/>
        <end position="336"/>
    </location>
</feature>
<proteinExistence type="predicted"/>
<dbReference type="PANTHER" id="PTHR43155">
    <property type="entry name" value="CYCLIC DI-GMP PHOSPHODIESTERASE PA4108-RELATED"/>
    <property type="match status" value="1"/>
</dbReference>
<name>A0A3P7PEN4_9FIRM</name>
<organism evidence="2 3">
    <name type="scientific">Petrocella atlantisensis</name>
    <dbReference type="NCBI Taxonomy" id="2173034"/>
    <lineage>
        <taxon>Bacteria</taxon>
        <taxon>Bacillati</taxon>
        <taxon>Bacillota</taxon>
        <taxon>Clostridia</taxon>
        <taxon>Lachnospirales</taxon>
        <taxon>Vallitaleaceae</taxon>
        <taxon>Petrocella</taxon>
    </lineage>
</organism>
<dbReference type="SUPFAM" id="SSF109604">
    <property type="entry name" value="HD-domain/PDEase-like"/>
    <property type="match status" value="1"/>
</dbReference>
<evidence type="ECO:0000313" key="2">
    <source>
        <dbReference type="EMBL" id="VDN47368.1"/>
    </source>
</evidence>
<dbReference type="Gene3D" id="1.10.3210.10">
    <property type="entry name" value="Hypothetical protein af1432"/>
    <property type="match status" value="1"/>
</dbReference>
<evidence type="ECO:0000313" key="3">
    <source>
        <dbReference type="Proteomes" id="UP000279029"/>
    </source>
</evidence>
<dbReference type="RefSeq" id="WP_125136687.1">
    <property type="nucleotide sequence ID" value="NZ_LR130778.1"/>
</dbReference>
<dbReference type="AlphaFoldDB" id="A0A3P7PEN4"/>
<sequence>MTDYTRKRISVNQIKIHMELAENVIAPNGMLLIPKDTSITEKHIFRMNLYQILSVVIKEYSPIIDATETLTVQERQDYNKEHPGSDQESIVAYEPKSINYQNFKETFVQVESSVKNELLAISDGKSIDPERLIKSTETLMGSLRLKSELFNYMNHLRSDIGHTYVHSLNVSMLCNIFGHWLKMPSDEIEDLTLAGLVHDIGKTQIDQAILNKPGRLSEEEFITVKQHALLGYNLLKDQDIPERVKQGVLMHHERNDGSGYPFGLKGDSISDFGKILAILDTYDAMTSNRTYHQKFSPFKVIQMFEQESYGFLDARFLYIFLENIAHNYLGESVRLSDQRKGKIIFIHNTSPSKPIVQVNQEIIDLMTSPHLAIEEIL</sequence>
<dbReference type="OrthoDB" id="9804747at2"/>
<dbReference type="SMART" id="SM00471">
    <property type="entry name" value="HDc"/>
    <property type="match status" value="1"/>
</dbReference>